<evidence type="ECO:0008006" key="4">
    <source>
        <dbReference type="Google" id="ProtNLM"/>
    </source>
</evidence>
<comment type="caution">
    <text evidence="2">The sequence shown here is derived from an EMBL/GenBank/DDBJ whole genome shotgun (WGS) entry which is preliminary data.</text>
</comment>
<name>A0ABD5VP25_9EURY</name>
<dbReference type="EMBL" id="JBHSXN010000005">
    <property type="protein sequence ID" value="MFC6955284.1"/>
    <property type="molecule type" value="Genomic_DNA"/>
</dbReference>
<organism evidence="2 3">
    <name type="scientific">Halorubellus litoreus</name>
    <dbReference type="NCBI Taxonomy" id="755308"/>
    <lineage>
        <taxon>Archaea</taxon>
        <taxon>Methanobacteriati</taxon>
        <taxon>Methanobacteriota</taxon>
        <taxon>Stenosarchaea group</taxon>
        <taxon>Halobacteria</taxon>
        <taxon>Halobacteriales</taxon>
        <taxon>Halorubellaceae</taxon>
        <taxon>Halorubellus</taxon>
    </lineage>
</organism>
<sequence>MKRRGVFELVGAAAIGSIAGYYAGAKELLGIQSSTPALASSRGPETSTEPASDGGGGPRTTNGAFVDEFERERVDPLVAVDGSVDEWAVEDGLDGESLTGSDVASSVAYDPGTYEWTGDRRIAVAFEVNDAYEKGSALVDFYADDVRWQADCGVAAGEFVLRKSDASRAPQRVDLELDARAEHELVVDVTGATVAVTVDGDRVTEYEAASPLGPGTVGFSVRDDTETAFDNVRVEDR</sequence>
<accession>A0ABD5VP25</accession>
<proteinExistence type="predicted"/>
<dbReference type="AlphaFoldDB" id="A0ABD5VP25"/>
<evidence type="ECO:0000256" key="1">
    <source>
        <dbReference type="SAM" id="MobiDB-lite"/>
    </source>
</evidence>
<evidence type="ECO:0000313" key="2">
    <source>
        <dbReference type="EMBL" id="MFC6955284.1"/>
    </source>
</evidence>
<dbReference type="Proteomes" id="UP001596395">
    <property type="component" value="Unassembled WGS sequence"/>
</dbReference>
<protein>
    <recommendedName>
        <fullName evidence="4">3-keto-disaccharide hydrolase domain-containing protein</fullName>
    </recommendedName>
</protein>
<gene>
    <name evidence="2" type="ORF">ACFQGB_20675</name>
</gene>
<dbReference type="Gene3D" id="2.60.120.560">
    <property type="entry name" value="Exo-inulinase, domain 1"/>
    <property type="match status" value="1"/>
</dbReference>
<evidence type="ECO:0000313" key="3">
    <source>
        <dbReference type="Proteomes" id="UP001596395"/>
    </source>
</evidence>
<reference evidence="2 3" key="1">
    <citation type="journal article" date="2019" name="Int. J. Syst. Evol. Microbiol.">
        <title>The Global Catalogue of Microorganisms (GCM) 10K type strain sequencing project: providing services to taxonomists for standard genome sequencing and annotation.</title>
        <authorList>
            <consortium name="The Broad Institute Genomics Platform"/>
            <consortium name="The Broad Institute Genome Sequencing Center for Infectious Disease"/>
            <person name="Wu L."/>
            <person name="Ma J."/>
        </authorList>
    </citation>
    <scope>NUCLEOTIDE SEQUENCE [LARGE SCALE GENOMIC DNA]</scope>
    <source>
        <strain evidence="2 3">GX26</strain>
    </source>
</reference>
<dbReference type="RefSeq" id="WP_336352212.1">
    <property type="nucleotide sequence ID" value="NZ_JAZAQL010000005.1"/>
</dbReference>
<keyword evidence="3" id="KW-1185">Reference proteome</keyword>
<feature type="compositionally biased region" description="Polar residues" evidence="1">
    <location>
        <begin position="36"/>
        <end position="50"/>
    </location>
</feature>
<feature type="region of interest" description="Disordered" evidence="1">
    <location>
        <begin position="36"/>
        <end position="63"/>
    </location>
</feature>